<evidence type="ECO:0000256" key="2">
    <source>
        <dbReference type="ARBA" id="ARBA00022801"/>
    </source>
</evidence>
<proteinExistence type="inferred from homology"/>
<comment type="cofactor">
    <cofactor evidence="4 6">
        <name>pyridoxal 5'-phosphate</name>
        <dbReference type="ChEBI" id="CHEBI:597326"/>
    </cofactor>
</comment>
<feature type="binding site" evidence="4">
    <location>
        <position position="114"/>
    </location>
    <ligand>
        <name>pyridoxal 5'-phosphate</name>
        <dbReference type="ChEBI" id="CHEBI:597326"/>
    </ligand>
</feature>
<feature type="binding site" evidence="4">
    <location>
        <position position="281"/>
    </location>
    <ligand>
        <name>pyridoxal 5'-phosphate</name>
        <dbReference type="ChEBI" id="CHEBI:597326"/>
    </ligand>
</feature>
<keyword evidence="8" id="KW-1185">Reference proteome</keyword>
<organism evidence="7 8">
    <name type="scientific">Runella rosea</name>
    <dbReference type="NCBI Taxonomy" id="2259595"/>
    <lineage>
        <taxon>Bacteria</taxon>
        <taxon>Pseudomonadati</taxon>
        <taxon>Bacteroidota</taxon>
        <taxon>Cytophagia</taxon>
        <taxon>Cytophagales</taxon>
        <taxon>Spirosomataceae</taxon>
        <taxon>Runella</taxon>
    </lineage>
</organism>
<feature type="binding site" evidence="4">
    <location>
        <position position="113"/>
    </location>
    <ligand>
        <name>pyridoxal 5'-phosphate</name>
        <dbReference type="ChEBI" id="CHEBI:597326"/>
    </ligand>
</feature>
<comment type="function">
    <text evidence="4 6">Catalyzes the cleavage of L-kynurenine (L-Kyn) and L-3-hydroxykynurenine (L-3OHKyn) into anthranilic acid (AA) and 3-hydroxyanthranilic acid (3-OHAA), respectively.</text>
</comment>
<feature type="binding site" evidence="4">
    <location>
        <begin position="141"/>
        <end position="144"/>
    </location>
    <ligand>
        <name>pyridoxal 5'-phosphate</name>
        <dbReference type="ChEBI" id="CHEBI:597326"/>
    </ligand>
</feature>
<gene>
    <name evidence="4 7" type="primary">kynU</name>
    <name evidence="7" type="ORF">DR864_18930</name>
</gene>
<feature type="modified residue" description="N6-(pyridoxal phosphate)lysine" evidence="4">
    <location>
        <position position="252"/>
    </location>
</feature>
<dbReference type="NCBIfam" id="TIGR01814">
    <property type="entry name" value="kynureninase"/>
    <property type="match status" value="1"/>
</dbReference>
<dbReference type="GO" id="GO:0043420">
    <property type="term" value="P:anthranilate metabolic process"/>
    <property type="evidence" value="ECO:0007669"/>
    <property type="project" value="TreeGrafter"/>
</dbReference>
<dbReference type="HAMAP" id="MF_01970">
    <property type="entry name" value="Kynureninase"/>
    <property type="match status" value="1"/>
</dbReference>
<evidence type="ECO:0000256" key="4">
    <source>
        <dbReference type="HAMAP-Rule" id="MF_01970"/>
    </source>
</evidence>
<dbReference type="InterPro" id="IPR010111">
    <property type="entry name" value="Kynureninase"/>
</dbReference>
<feature type="binding site" evidence="4">
    <location>
        <position position="229"/>
    </location>
    <ligand>
        <name>pyridoxal 5'-phosphate</name>
        <dbReference type="ChEBI" id="CHEBI:597326"/>
    </ligand>
</feature>
<comment type="pathway">
    <text evidence="4 6">Cofactor biosynthesis; NAD(+) biosynthesis; quinolinate from L-kynurenine: step 2/3.</text>
</comment>
<dbReference type="EC" id="3.7.1.3" evidence="4 5"/>
<comment type="pathway">
    <text evidence="4 6">Amino-acid degradation; L-kynurenine degradation; L-alanine and anthranilate from L-kynurenine: step 1/1.</text>
</comment>
<dbReference type="InterPro" id="IPR015424">
    <property type="entry name" value="PyrdxlP-dep_Trfase"/>
</dbReference>
<dbReference type="GO" id="GO:0019805">
    <property type="term" value="P:quinolinate biosynthetic process"/>
    <property type="evidence" value="ECO:0007669"/>
    <property type="project" value="UniProtKB-UniRule"/>
</dbReference>
<dbReference type="GO" id="GO:0097053">
    <property type="term" value="P:L-kynurenine catabolic process"/>
    <property type="evidence" value="ECO:0007669"/>
    <property type="project" value="UniProtKB-UniRule"/>
</dbReference>
<dbReference type="Pfam" id="PF22580">
    <property type="entry name" value="KYNU_C"/>
    <property type="match status" value="1"/>
</dbReference>
<feature type="binding site" evidence="4">
    <location>
        <position position="251"/>
    </location>
    <ligand>
        <name>pyridoxal 5'-phosphate</name>
        <dbReference type="ChEBI" id="CHEBI:597326"/>
    </ligand>
</feature>
<dbReference type="AlphaFoldDB" id="A0A344TLZ0"/>
<evidence type="ECO:0000313" key="7">
    <source>
        <dbReference type="EMBL" id="AXE19661.1"/>
    </source>
</evidence>
<dbReference type="FunFam" id="3.40.640.10:FF:000031">
    <property type="entry name" value="Kynureninase"/>
    <property type="match status" value="1"/>
</dbReference>
<dbReference type="PIRSF" id="PIRSF038800">
    <property type="entry name" value="KYNU"/>
    <property type="match status" value="1"/>
</dbReference>
<dbReference type="GO" id="GO:0030170">
    <property type="term" value="F:pyridoxal phosphate binding"/>
    <property type="evidence" value="ECO:0007669"/>
    <property type="project" value="UniProtKB-UniRule"/>
</dbReference>
<comment type="similarity">
    <text evidence="4 6">Belongs to the kynureninase family.</text>
</comment>
<protein>
    <recommendedName>
        <fullName evidence="4 5">Kynureninase</fullName>
        <ecNumber evidence="4 5">3.7.1.3</ecNumber>
    </recommendedName>
    <alternativeName>
        <fullName evidence="4">L-kynurenine hydrolase</fullName>
    </alternativeName>
</protein>
<dbReference type="InterPro" id="IPR015421">
    <property type="entry name" value="PyrdxlP-dep_Trfase_major"/>
</dbReference>
<dbReference type="RefSeq" id="WP_114068429.1">
    <property type="nucleotide sequence ID" value="NZ_CP030850.1"/>
</dbReference>
<dbReference type="GO" id="GO:0019441">
    <property type="term" value="P:L-tryptophan catabolic process to kynurenine"/>
    <property type="evidence" value="ECO:0007669"/>
    <property type="project" value="TreeGrafter"/>
</dbReference>
<comment type="caution">
    <text evidence="4">Lacks conserved residue(s) required for the propagation of feature annotation.</text>
</comment>
<comment type="subunit">
    <text evidence="4 6">Homodimer.</text>
</comment>
<dbReference type="SUPFAM" id="SSF53383">
    <property type="entry name" value="PLP-dependent transferases"/>
    <property type="match status" value="1"/>
</dbReference>
<dbReference type="GO" id="GO:0009435">
    <property type="term" value="P:NAD+ biosynthetic process"/>
    <property type="evidence" value="ECO:0007669"/>
    <property type="project" value="UniProtKB-UniRule"/>
</dbReference>
<keyword evidence="3 4" id="KW-0663">Pyridoxal phosphate</keyword>
<dbReference type="PANTHER" id="PTHR14084">
    <property type="entry name" value="KYNURENINASE"/>
    <property type="match status" value="1"/>
</dbReference>
<dbReference type="KEGG" id="run:DR864_18930"/>
<evidence type="ECO:0000256" key="1">
    <source>
        <dbReference type="ARBA" id="ARBA00022642"/>
    </source>
</evidence>
<dbReference type="GO" id="GO:0005737">
    <property type="term" value="C:cytoplasm"/>
    <property type="evidence" value="ECO:0007669"/>
    <property type="project" value="UniProtKB-UniRule"/>
</dbReference>
<feature type="binding site" evidence="4">
    <location>
        <position position="226"/>
    </location>
    <ligand>
        <name>pyridoxal 5'-phosphate</name>
        <dbReference type="ChEBI" id="CHEBI:597326"/>
    </ligand>
</feature>
<evidence type="ECO:0000256" key="6">
    <source>
        <dbReference type="PIRNR" id="PIRNR038800"/>
    </source>
</evidence>
<sequence>MNPKHLLPLSSQELHDWALEKDQQDTLRSFRERFYHPQHNGKTLVYLCGNSLGLQPKSAREAIDRELTTWQNYGVEGWFEGEESWLGYHRYCQQSLAKIVGALPEEVCPMNHLTVNLHLMWTSFYQPTAQHYKVLTVAGDFPSDQYAIETHLKFRGYDPATALIEVAPRKGEYTVRTEDLLDAIRQNANELALVCMSGLHYYTGQVYDMEAIATLAHQYGIIVGFDLAHAAGNIPLRLHDWGVDFAVWCSYKYLNSGPGGVSGVFVHEKHHNASVQRLAGWWGYDEARRFEMTKGFVPMQGAAGWQLSTPNIMALAVHRASLAVFEEAGIENLRTKSVALTGFLEVMIQRLNQKAETEKIRLMTPSEPAQRGCQLSLLIDNEGKKVFDYLTAQGIIGDWREPNCIRLSPIPLYNCFEDVWKVGEALENYWNF</sequence>
<dbReference type="Gene3D" id="3.90.1150.10">
    <property type="entry name" value="Aspartate Aminotransferase, domain 1"/>
    <property type="match status" value="1"/>
</dbReference>
<comment type="catalytic activity">
    <reaction evidence="4 6">
        <text>L-kynurenine + H2O = anthranilate + L-alanine + H(+)</text>
        <dbReference type="Rhea" id="RHEA:16813"/>
        <dbReference type="ChEBI" id="CHEBI:15377"/>
        <dbReference type="ChEBI" id="CHEBI:15378"/>
        <dbReference type="ChEBI" id="CHEBI:16567"/>
        <dbReference type="ChEBI" id="CHEBI:57959"/>
        <dbReference type="ChEBI" id="CHEBI:57972"/>
        <dbReference type="EC" id="3.7.1.3"/>
    </reaction>
</comment>
<dbReference type="OrthoDB" id="9812626at2"/>
<dbReference type="UniPathway" id="UPA00253">
    <property type="reaction ID" value="UER00329"/>
</dbReference>
<evidence type="ECO:0000256" key="3">
    <source>
        <dbReference type="ARBA" id="ARBA00022898"/>
    </source>
</evidence>
<feature type="binding site" evidence="4">
    <location>
        <position position="309"/>
    </location>
    <ligand>
        <name>pyridoxal 5'-phosphate</name>
        <dbReference type="ChEBI" id="CHEBI:597326"/>
    </ligand>
</feature>
<evidence type="ECO:0000313" key="8">
    <source>
        <dbReference type="Proteomes" id="UP000251993"/>
    </source>
</evidence>
<dbReference type="EMBL" id="CP030850">
    <property type="protein sequence ID" value="AXE19661.1"/>
    <property type="molecule type" value="Genomic_DNA"/>
</dbReference>
<dbReference type="Gene3D" id="3.40.640.10">
    <property type="entry name" value="Type I PLP-dependent aspartate aminotransferase-like (Major domain)"/>
    <property type="match status" value="1"/>
</dbReference>
<keyword evidence="2 4" id="KW-0378">Hydrolase</keyword>
<comment type="catalytic activity">
    <reaction evidence="6">
        <text>3-hydroxy-L-kynurenine + H2O = 3-hydroxyanthranilate + L-alanine + H(+)</text>
        <dbReference type="Rhea" id="RHEA:25143"/>
        <dbReference type="ChEBI" id="CHEBI:15377"/>
        <dbReference type="ChEBI" id="CHEBI:15378"/>
        <dbReference type="ChEBI" id="CHEBI:36559"/>
        <dbReference type="ChEBI" id="CHEBI:57972"/>
        <dbReference type="ChEBI" id="CHEBI:58125"/>
        <dbReference type="EC" id="3.7.1.3"/>
    </reaction>
</comment>
<dbReference type="InterPro" id="IPR015422">
    <property type="entry name" value="PyrdxlP-dep_Trfase_small"/>
</dbReference>
<reference evidence="7 8" key="1">
    <citation type="submission" date="2018-07" db="EMBL/GenBank/DDBJ databases">
        <title>Genome sequencing of Runella.</title>
        <authorList>
            <person name="Baek M.-G."/>
            <person name="Yi H."/>
        </authorList>
    </citation>
    <scope>NUCLEOTIDE SEQUENCE [LARGE SCALE GENOMIC DNA]</scope>
    <source>
        <strain evidence="7 8">HYN0085</strain>
    </source>
</reference>
<dbReference type="UniPathway" id="UPA00334">
    <property type="reaction ID" value="UER00455"/>
</dbReference>
<dbReference type="Proteomes" id="UP000251993">
    <property type="component" value="Chromosome"/>
</dbReference>
<name>A0A344TLZ0_9BACT</name>
<evidence type="ECO:0000256" key="5">
    <source>
        <dbReference type="NCBIfam" id="TIGR01814"/>
    </source>
</evidence>
<keyword evidence="1 4" id="KW-0662">Pyridine nucleotide biosynthesis</keyword>
<dbReference type="PANTHER" id="PTHR14084:SF0">
    <property type="entry name" value="KYNURENINASE"/>
    <property type="match status" value="1"/>
</dbReference>
<dbReference type="GO" id="GO:0030429">
    <property type="term" value="F:kynureninase activity"/>
    <property type="evidence" value="ECO:0007669"/>
    <property type="project" value="UniProtKB-UniRule"/>
</dbReference>
<accession>A0A344TLZ0</accession>